<comment type="caution">
    <text evidence="11">The sequence shown here is derived from an EMBL/GenBank/DDBJ whole genome shotgun (WGS) entry which is preliminary data.</text>
</comment>
<dbReference type="PROSITE" id="PS00815">
    <property type="entry name" value="AIPM_HOMOCIT_SYNTH_1"/>
    <property type="match status" value="1"/>
</dbReference>
<evidence type="ECO:0000256" key="4">
    <source>
        <dbReference type="ARBA" id="ARBA00022430"/>
    </source>
</evidence>
<dbReference type="FunFam" id="3.20.20.70:FF:000010">
    <property type="entry name" value="2-isopropylmalate synthase"/>
    <property type="match status" value="1"/>
</dbReference>
<dbReference type="InterPro" id="IPR054691">
    <property type="entry name" value="LeuA/HCS_post-cat"/>
</dbReference>
<dbReference type="eggNOG" id="COG0119">
    <property type="taxonomic scope" value="Bacteria"/>
</dbReference>
<keyword evidence="5" id="KW-0028">Amino-acid biosynthesis</keyword>
<evidence type="ECO:0000256" key="8">
    <source>
        <dbReference type="ARBA" id="ARBA00023304"/>
    </source>
</evidence>
<dbReference type="PANTHER" id="PTHR10277:SF9">
    <property type="entry name" value="2-ISOPROPYLMALATE SYNTHASE 1, CHLOROPLASTIC-RELATED"/>
    <property type="match status" value="1"/>
</dbReference>
<dbReference type="Gene3D" id="1.10.238.260">
    <property type="match status" value="1"/>
</dbReference>
<dbReference type="AlphaFoldDB" id="E1JRH3"/>
<keyword evidence="8" id="KW-0100">Branched-chain amino acid biosynthesis</keyword>
<dbReference type="InterPro" id="IPR002034">
    <property type="entry name" value="AIPM/Hcit_synth_CS"/>
</dbReference>
<dbReference type="RefSeq" id="WP_005990267.1">
    <property type="nucleotide sequence ID" value="NZ_AECZ01000001.1"/>
</dbReference>
<comment type="similarity">
    <text evidence="2">Belongs to the alpha-IPM synthase/homocitrate synthase family. LeuA type 1 subfamily.</text>
</comment>
<dbReference type="OrthoDB" id="9803573at2"/>
<dbReference type="EMBL" id="AECZ01000001">
    <property type="protein sequence ID" value="EFL53174.1"/>
    <property type="molecule type" value="Genomic_DNA"/>
</dbReference>
<evidence type="ECO:0000256" key="3">
    <source>
        <dbReference type="ARBA" id="ARBA00012973"/>
    </source>
</evidence>
<dbReference type="STRING" id="596151.DesfrDRAFT_0222"/>
<dbReference type="InterPro" id="IPR050073">
    <property type="entry name" value="2-IPM_HCS-like"/>
</dbReference>
<reference evidence="11 12" key="1">
    <citation type="submission" date="2010-08" db="EMBL/GenBank/DDBJ databases">
        <title>The draft genome of Desulfovibrio fructosovorans JJ.</title>
        <authorList>
            <consortium name="US DOE Joint Genome Institute (JGI-PGF)"/>
            <person name="Lucas S."/>
            <person name="Copeland A."/>
            <person name="Lapidus A."/>
            <person name="Cheng J.-F."/>
            <person name="Bruce D."/>
            <person name="Goodwin L."/>
            <person name="Pitluck S."/>
            <person name="Land M.L."/>
            <person name="Hauser L."/>
            <person name="Chang Y.-J."/>
            <person name="Jeffries C."/>
            <person name="Wall J.D."/>
            <person name="Stahl D.A."/>
            <person name="Arkin A.P."/>
            <person name="Dehal P."/>
            <person name="Stolyar S.M."/>
            <person name="Hazen T.C."/>
            <person name="Woyke T.J."/>
        </authorList>
    </citation>
    <scope>NUCLEOTIDE SEQUENCE [LARGE SCALE GENOMIC DNA]</scope>
    <source>
        <strain evidence="11 12">JJ</strain>
    </source>
</reference>
<name>E1JRH3_SOLFR</name>
<dbReference type="Proteomes" id="UP000006250">
    <property type="component" value="Unassembled WGS sequence"/>
</dbReference>
<dbReference type="SUPFAM" id="SSF51569">
    <property type="entry name" value="Aldolase"/>
    <property type="match status" value="1"/>
</dbReference>
<evidence type="ECO:0000256" key="2">
    <source>
        <dbReference type="ARBA" id="ARBA00009396"/>
    </source>
</evidence>
<keyword evidence="7" id="KW-0464">Manganese</keyword>
<organism evidence="11 12">
    <name type="scientific">Solidesulfovibrio fructosivorans JJ]</name>
    <dbReference type="NCBI Taxonomy" id="596151"/>
    <lineage>
        <taxon>Bacteria</taxon>
        <taxon>Pseudomonadati</taxon>
        <taxon>Thermodesulfobacteriota</taxon>
        <taxon>Desulfovibrionia</taxon>
        <taxon>Desulfovibrionales</taxon>
        <taxon>Desulfovibrionaceae</taxon>
        <taxon>Solidesulfovibrio</taxon>
    </lineage>
</organism>
<dbReference type="InterPro" id="IPR000891">
    <property type="entry name" value="PYR_CT"/>
</dbReference>
<dbReference type="Pfam" id="PF00682">
    <property type="entry name" value="HMGL-like"/>
    <property type="match status" value="1"/>
</dbReference>
<feature type="domain" description="Pyruvate carboxyltransferase" evidence="10">
    <location>
        <begin position="16"/>
        <end position="279"/>
    </location>
</feature>
<evidence type="ECO:0000313" key="11">
    <source>
        <dbReference type="EMBL" id="EFL53174.1"/>
    </source>
</evidence>
<dbReference type="EC" id="2.3.3.13" evidence="3"/>
<evidence type="ECO:0000259" key="10">
    <source>
        <dbReference type="PROSITE" id="PS50991"/>
    </source>
</evidence>
<accession>E1JRH3</accession>
<evidence type="ECO:0000256" key="5">
    <source>
        <dbReference type="ARBA" id="ARBA00022605"/>
    </source>
</evidence>
<evidence type="ECO:0000256" key="9">
    <source>
        <dbReference type="RuleBase" id="RU003523"/>
    </source>
</evidence>
<dbReference type="Gene3D" id="3.20.20.70">
    <property type="entry name" value="Aldolase class I"/>
    <property type="match status" value="1"/>
</dbReference>
<dbReference type="GO" id="GO:0003852">
    <property type="term" value="F:2-isopropylmalate synthase activity"/>
    <property type="evidence" value="ECO:0007669"/>
    <property type="project" value="UniProtKB-EC"/>
</dbReference>
<dbReference type="InterPro" id="IPR013785">
    <property type="entry name" value="Aldolase_TIM"/>
</dbReference>
<dbReference type="PANTHER" id="PTHR10277">
    <property type="entry name" value="HOMOCITRATE SYNTHASE-RELATED"/>
    <property type="match status" value="1"/>
</dbReference>
<comment type="pathway">
    <text evidence="1">Amino-acid biosynthesis; L-leucine biosynthesis; L-leucine from 3-methyl-2-oxobutanoate: step 1/4.</text>
</comment>
<evidence type="ECO:0000313" key="12">
    <source>
        <dbReference type="Proteomes" id="UP000006250"/>
    </source>
</evidence>
<gene>
    <name evidence="11" type="ORF">DesfrDRAFT_0222</name>
</gene>
<dbReference type="GO" id="GO:0009098">
    <property type="term" value="P:L-leucine biosynthetic process"/>
    <property type="evidence" value="ECO:0007669"/>
    <property type="project" value="UniProtKB-KW"/>
</dbReference>
<keyword evidence="4" id="KW-0432">Leucine biosynthesis</keyword>
<evidence type="ECO:0000256" key="6">
    <source>
        <dbReference type="ARBA" id="ARBA00022679"/>
    </source>
</evidence>
<dbReference type="PROSITE" id="PS50991">
    <property type="entry name" value="PYR_CT"/>
    <property type="match status" value="1"/>
</dbReference>
<proteinExistence type="inferred from homology"/>
<evidence type="ECO:0000256" key="7">
    <source>
        <dbReference type="ARBA" id="ARBA00023211"/>
    </source>
</evidence>
<keyword evidence="6 9" id="KW-0808">Transferase</keyword>
<keyword evidence="12" id="KW-1185">Reference proteome</keyword>
<protein>
    <recommendedName>
        <fullName evidence="3">2-isopropylmalate synthase</fullName>
        <ecNumber evidence="3">2.3.3.13</ecNumber>
    </recommendedName>
</protein>
<keyword evidence="11" id="KW-0670">Pyruvate</keyword>
<dbReference type="PROSITE" id="PS00816">
    <property type="entry name" value="AIPM_HOMOCIT_SYNTH_2"/>
    <property type="match status" value="1"/>
</dbReference>
<sequence>MSEHLPNTLTDRVTPLTISDTTLRDGAQMPGVRFSVDDKVAIAKALAAAGVDVIEAGFPAVSDREIEAVRRIAAEVAGPRIMVLCRALTADLDAAWEALQEAGPDRRGVGVFLATSPLHRRDKLGKTKGECLEMIRQAVTYARKRFLKVTFSCEDGSRTEPAFLRQAYTVAMDAGATGIGFPDTLGILTPETVKRRVRMLTQLAHPRGVRLRVHFHNDLGLATANTLAAAGAGADIVHLTVGGIGERAGNAPLEETVMALRLHSRQYRRSVGVDPMRLTGLCRLVSERSGVPIAPNKAVVGGNIFATAAGVHQDGLLKNPDTYLPFHPEAVGAHGIRLPLSPMSGRAALALRLKELGIELTPDELAVAGRLVKNADKEAWADEEGLVRRAAAKARERGA</sequence>
<dbReference type="Pfam" id="PF22617">
    <property type="entry name" value="HCS_D2"/>
    <property type="match status" value="1"/>
</dbReference>
<evidence type="ECO:0000256" key="1">
    <source>
        <dbReference type="ARBA" id="ARBA00004689"/>
    </source>
</evidence>